<gene>
    <name evidence="8" type="ordered locus">Hprae_1950</name>
</gene>
<dbReference type="Gene3D" id="2.40.160.50">
    <property type="entry name" value="membrane protein fhac: a member of the omp85/tpsb transporter family"/>
    <property type="match status" value="1"/>
</dbReference>
<evidence type="ECO:0000313" key="8">
    <source>
        <dbReference type="EMBL" id="ADO78075.1"/>
    </source>
</evidence>
<evidence type="ECO:0000259" key="7">
    <source>
        <dbReference type="PROSITE" id="PS51779"/>
    </source>
</evidence>
<dbReference type="EMBL" id="CP002175">
    <property type="protein sequence ID" value="ADO78075.1"/>
    <property type="molecule type" value="Genomic_DNA"/>
</dbReference>
<organism evidence="8 9">
    <name type="scientific">Halanaerobium praevalens (strain ATCC 33744 / DSM 2228 / GSL)</name>
    <dbReference type="NCBI Taxonomy" id="572479"/>
    <lineage>
        <taxon>Bacteria</taxon>
        <taxon>Bacillati</taxon>
        <taxon>Bacillota</taxon>
        <taxon>Clostridia</taxon>
        <taxon>Halanaerobiales</taxon>
        <taxon>Halanaerobiaceae</taxon>
        <taxon>Halanaerobium</taxon>
    </lineage>
</organism>
<dbReference type="PROSITE" id="PS51779">
    <property type="entry name" value="POTRA"/>
    <property type="match status" value="2"/>
</dbReference>
<dbReference type="InterPro" id="IPR039910">
    <property type="entry name" value="D15-like"/>
</dbReference>
<sequence>MKKKILVRTLIILSCALIFTGLAAAQEIPIDEVTKITVEGNDYVSDFEILNAVKTEVGDQTDQNELRSDLQNVFSLGYFSDVNIAFENYQGGLNVIFEVVENPVLKGIEISGNQPIYERDKIIEMLDLNLETVLNVKKMNKNLKKIQEKMQDDGYILARYKDVNVSDEGILKIEISPGYLYSVGVSGNTKTDSKVVLREMPIEAGEVININKIQKGFQNLSRLGYFKNINPKLQRVDGPENSAKLNIDLEEGKTGNLQFGGGYSSNDGWIGFVDVSEKNLFGNGQNIGFKWQFGDTTTYSLNFYEPYLWDSLYSFGFSVYDRETVRTTSTDSSGDLDYLKKSKGGSISLGHPLPNDWRTSLRYRLEDKEEIWDESSDDDKYQEGDLIDGSDKDLQSLTLSFSRDTSNNRFHPTSGSINNLSIEEAGGFLGGDMEFTKYNLDSRRYYHGFKDHAWALRMKLGLSDPRNQSGGLGSEEYDLGGSDSLRGYEQSDFDSNEHDNNNLLLFNVEYRVPFNDSFTGVIFTDAGNVWEDQDKIKLDDLKLGYGLGMRMNTPVGQLRLDYGWDEDSEGMLHFSIGNTF</sequence>
<dbReference type="Pfam" id="PF07244">
    <property type="entry name" value="POTRA"/>
    <property type="match status" value="3"/>
</dbReference>
<dbReference type="STRING" id="572479.Hprae_1950"/>
<dbReference type="AlphaFoldDB" id="E3DRE3"/>
<accession>E3DRE3</accession>
<keyword evidence="4" id="KW-0472">Membrane</keyword>
<dbReference type="eggNOG" id="COG4775">
    <property type="taxonomic scope" value="Bacteria"/>
</dbReference>
<dbReference type="InterPro" id="IPR010827">
    <property type="entry name" value="BamA/TamA_POTRA"/>
</dbReference>
<evidence type="ECO:0000313" key="9">
    <source>
        <dbReference type="Proteomes" id="UP000006866"/>
    </source>
</evidence>
<protein>
    <submittedName>
        <fullName evidence="8">Surface antigen (D15)</fullName>
    </submittedName>
</protein>
<dbReference type="HOGENOM" id="CLU_007664_4_0_9"/>
<evidence type="ECO:0000256" key="3">
    <source>
        <dbReference type="ARBA" id="ARBA00022729"/>
    </source>
</evidence>
<keyword evidence="9" id="KW-1185">Reference proteome</keyword>
<dbReference type="Pfam" id="PF01103">
    <property type="entry name" value="Omp85"/>
    <property type="match status" value="1"/>
</dbReference>
<reference evidence="8 9" key="2">
    <citation type="journal article" date="2011" name="Stand. Genomic Sci.">
        <title>Complete genome sequence of the extremely halophilic Halanaerobium praevalens type strain (GSL).</title>
        <authorList>
            <person name="Ivanova N."/>
            <person name="Sikorski J."/>
            <person name="Chertkov O."/>
            <person name="Nolan M."/>
            <person name="Lucas S."/>
            <person name="Hammon N."/>
            <person name="Deshpande S."/>
            <person name="Cheng J.F."/>
            <person name="Tapia R."/>
            <person name="Han C."/>
            <person name="Goodwin L."/>
            <person name="Pitluck S."/>
            <person name="Huntemann M."/>
            <person name="Liolios K."/>
            <person name="Pagani I."/>
            <person name="Mavromatis K."/>
            <person name="Ovchinikova G."/>
            <person name="Pati A."/>
            <person name="Chen A."/>
            <person name="Palaniappan K."/>
            <person name="Land M."/>
            <person name="Hauser L."/>
            <person name="Brambilla E.M."/>
            <person name="Kannan K.P."/>
            <person name="Rohde M."/>
            <person name="Tindall B.J."/>
            <person name="Goker M."/>
            <person name="Detter J.C."/>
            <person name="Woyke T."/>
            <person name="Bristow J."/>
            <person name="Eisen J.A."/>
            <person name="Markowitz V."/>
            <person name="Hugenholtz P."/>
            <person name="Kyrpides N.C."/>
            <person name="Klenk H.P."/>
            <person name="Lapidus A."/>
        </authorList>
    </citation>
    <scope>NUCLEOTIDE SEQUENCE [LARGE SCALE GENOMIC DNA]</scope>
    <source>
        <strain evidence="9">ATCC 33744 / DSM 2228 / GSL</strain>
    </source>
</reference>
<dbReference type="PANTHER" id="PTHR12815:SF47">
    <property type="entry name" value="TRANSLOCATION AND ASSEMBLY MODULE SUBUNIT TAMA"/>
    <property type="match status" value="1"/>
</dbReference>
<evidence type="ECO:0000256" key="6">
    <source>
        <dbReference type="SAM" id="SignalP"/>
    </source>
</evidence>
<evidence type="ECO:0000256" key="5">
    <source>
        <dbReference type="ARBA" id="ARBA00023237"/>
    </source>
</evidence>
<name>E3DRE3_HALPG</name>
<dbReference type="PATRIC" id="fig|572479.3.peg.1985"/>
<dbReference type="OrthoDB" id="9776356at2"/>
<dbReference type="Proteomes" id="UP000006866">
    <property type="component" value="Chromosome"/>
</dbReference>
<keyword evidence="3 6" id="KW-0732">Signal</keyword>
<dbReference type="InterPro" id="IPR000184">
    <property type="entry name" value="Bac_surfAg_D15"/>
</dbReference>
<dbReference type="Gene3D" id="3.10.20.310">
    <property type="entry name" value="membrane protein fhac"/>
    <property type="match status" value="3"/>
</dbReference>
<dbReference type="RefSeq" id="WP_014554092.1">
    <property type="nucleotide sequence ID" value="NC_017455.1"/>
</dbReference>
<dbReference type="InterPro" id="IPR034746">
    <property type="entry name" value="POTRA"/>
</dbReference>
<feature type="signal peptide" evidence="6">
    <location>
        <begin position="1"/>
        <end position="25"/>
    </location>
</feature>
<keyword evidence="2" id="KW-0812">Transmembrane</keyword>
<evidence type="ECO:0000256" key="1">
    <source>
        <dbReference type="ARBA" id="ARBA00004370"/>
    </source>
</evidence>
<feature type="domain" description="POTRA" evidence="7">
    <location>
        <begin position="31"/>
        <end position="102"/>
    </location>
</feature>
<evidence type="ECO:0000256" key="4">
    <source>
        <dbReference type="ARBA" id="ARBA00023136"/>
    </source>
</evidence>
<feature type="chain" id="PRO_5003168575" evidence="6">
    <location>
        <begin position="26"/>
        <end position="580"/>
    </location>
</feature>
<dbReference type="KEGG" id="hpk:Hprae_1950"/>
<feature type="domain" description="POTRA" evidence="7">
    <location>
        <begin position="103"/>
        <end position="178"/>
    </location>
</feature>
<proteinExistence type="predicted"/>
<reference evidence="9" key="1">
    <citation type="submission" date="2010-10" db="EMBL/GenBank/DDBJ databases">
        <title>The complete genome of Halanaerobium praevalens DSM 2228.</title>
        <authorList>
            <consortium name="US DOE Joint Genome Institute (JGI-PGF)"/>
            <person name="Lucas S."/>
            <person name="Copeland A."/>
            <person name="Lapidus A."/>
            <person name="Glavina del Rio T."/>
            <person name="Dalin E."/>
            <person name="Tice H."/>
            <person name="Bruce D."/>
            <person name="Goodwin L."/>
            <person name="Pitluck S."/>
            <person name="Kyrpides N."/>
            <person name="Mavromatis K."/>
            <person name="Ivanova N."/>
            <person name="Ovchinnikova G."/>
            <person name="Chertkov O."/>
            <person name="Detter J.C."/>
            <person name="Han C."/>
            <person name="Larimer F."/>
            <person name="Land M."/>
            <person name="Hauser L."/>
            <person name="Markowitz V."/>
            <person name="Cheng J.-F."/>
            <person name="Hugenholtz P."/>
            <person name="Woyke T."/>
            <person name="Wu D."/>
            <person name="Tindall B."/>
            <person name="Pomrenke H.G."/>
            <person name="Brambilla E."/>
            <person name="Klenk H.-P."/>
            <person name="Eisen J.A."/>
        </authorList>
    </citation>
    <scope>NUCLEOTIDE SEQUENCE [LARGE SCALE GENOMIC DNA]</scope>
    <source>
        <strain evidence="9">ATCC 33744 / DSM 2228 / GSL</strain>
    </source>
</reference>
<comment type="subcellular location">
    <subcellularLocation>
        <location evidence="1">Membrane</location>
    </subcellularLocation>
</comment>
<dbReference type="PANTHER" id="PTHR12815">
    <property type="entry name" value="SORTING AND ASSEMBLY MACHINERY SAMM50 PROTEIN FAMILY MEMBER"/>
    <property type="match status" value="1"/>
</dbReference>
<dbReference type="GO" id="GO:0019867">
    <property type="term" value="C:outer membrane"/>
    <property type="evidence" value="ECO:0007669"/>
    <property type="project" value="InterPro"/>
</dbReference>
<evidence type="ECO:0000256" key="2">
    <source>
        <dbReference type="ARBA" id="ARBA00022692"/>
    </source>
</evidence>
<keyword evidence="5" id="KW-0998">Cell outer membrane</keyword>